<dbReference type="AlphaFoldDB" id="A0A6P7SH06"/>
<evidence type="ECO:0000313" key="3">
    <source>
        <dbReference type="RefSeq" id="XP_029637238.1"/>
    </source>
</evidence>
<dbReference type="PANTHER" id="PTHR12767:SF9">
    <property type="entry name" value="BCL7-LIKE"/>
    <property type="match status" value="1"/>
</dbReference>
<protein>
    <submittedName>
        <fullName evidence="3">B-cell CLL/lymphoma 7 protein family member A isoform X1</fullName>
    </submittedName>
</protein>
<sequence>MLSRSIRAETRSRAKEDIKRVINAIDKVRKWEKRWVTIGDTTMKLYKWVPVSNQEPSQVNEAFYTVNRRHTRNGAAHHIIYKRKGPSKRHEKEPEKPVEPQNLDSNSQTASSVTTKSPPLDGAESATNATQEGQNAQPAPAPVANVTNASSTSSETKTNGQHHPSPAADSADVTSNCSSLVPGNVPPLEDSLSANGSSLYTDEGNTMQSQGSNYSDMYGAGNTCMNDDSNSNMSFPDQSNQEYSQDSTEADSDMRMDPENTSAFNPTATNPLQNSARSMMGEDRTSQPKDSAEDTNDSEPPILEPETDAAPAVKRHRRESGSSS</sequence>
<organism evidence="2 3">
    <name type="scientific">Octopus sinensis</name>
    <name type="common">East Asian common octopus</name>
    <dbReference type="NCBI Taxonomy" id="2607531"/>
    <lineage>
        <taxon>Eukaryota</taxon>
        <taxon>Metazoa</taxon>
        <taxon>Spiralia</taxon>
        <taxon>Lophotrochozoa</taxon>
        <taxon>Mollusca</taxon>
        <taxon>Cephalopoda</taxon>
        <taxon>Coleoidea</taxon>
        <taxon>Octopodiformes</taxon>
        <taxon>Octopoda</taxon>
        <taxon>Incirrata</taxon>
        <taxon>Octopodidae</taxon>
        <taxon>Octopus</taxon>
    </lineage>
</organism>
<evidence type="ECO:0000313" key="2">
    <source>
        <dbReference type="Proteomes" id="UP000515154"/>
    </source>
</evidence>
<dbReference type="KEGG" id="osn:115212735"/>
<accession>A0A6P7SH06</accession>
<proteinExistence type="inferred from homology"/>
<keyword evidence="2" id="KW-1185">Reference proteome</keyword>
<dbReference type="Pfam" id="PF04714">
    <property type="entry name" value="BCL_N"/>
    <property type="match status" value="1"/>
</dbReference>
<dbReference type="RefSeq" id="XP_029637238.1">
    <property type="nucleotide sequence ID" value="XM_029781378.2"/>
</dbReference>
<dbReference type="Proteomes" id="UP000515154">
    <property type="component" value="Linkage group LG6"/>
</dbReference>
<dbReference type="PANTHER" id="PTHR12767">
    <property type="entry name" value="BCL7 RELATED"/>
    <property type="match status" value="1"/>
</dbReference>
<comment type="similarity">
    <text evidence="1">Belongs to the BCL7 family.</text>
</comment>
<gene>
    <name evidence="3" type="primary">LOC115212735</name>
</gene>
<reference evidence="3" key="1">
    <citation type="submission" date="2025-08" db="UniProtKB">
        <authorList>
            <consortium name="RefSeq"/>
        </authorList>
    </citation>
    <scope>IDENTIFICATION</scope>
</reference>
<evidence type="ECO:0000256" key="1">
    <source>
        <dbReference type="ARBA" id="ARBA00010326"/>
    </source>
</evidence>
<dbReference type="InterPro" id="IPR006804">
    <property type="entry name" value="BCL7"/>
</dbReference>
<name>A0A6P7SH06_9MOLL</name>